<comment type="caution">
    <text evidence="3">The sequence shown here is derived from an EMBL/GenBank/DDBJ whole genome shotgun (WGS) entry which is preliminary data.</text>
</comment>
<evidence type="ECO:0000259" key="2">
    <source>
        <dbReference type="Pfam" id="PF04607"/>
    </source>
</evidence>
<dbReference type="EMBL" id="JBHRZO010000081">
    <property type="protein sequence ID" value="MFC3848548.1"/>
    <property type="molecule type" value="Genomic_DNA"/>
</dbReference>
<sequence>SIPPDDGGGGGGLVPKLSDEVLEEGSPELSQETLKQIEQEAQTLYTRAKAQEAGFKQLLEGLDNSHNTLELGALLKSKTSIVSKLTRKQGRVESLNDLLRGAVIVPSKEQLDRQLVLITTHLREQGIPHKIEYKENASGYRGVHVQFTHNDVPAEIQVHTAKNWEIKKRQDGSYHIAREEETNPTLTKEEWEHLIQESKRLGQESDLDINLFTSFEVISTESSSAASLNLRKSENDLNLTHILRLKSNSKTPSSPGAEIAYT</sequence>
<organism evidence="3 4">
    <name type="scientific">Helicobacter baculiformis</name>
    <dbReference type="NCBI Taxonomy" id="427351"/>
    <lineage>
        <taxon>Bacteria</taxon>
        <taxon>Pseudomonadati</taxon>
        <taxon>Campylobacterota</taxon>
        <taxon>Epsilonproteobacteria</taxon>
        <taxon>Campylobacterales</taxon>
        <taxon>Helicobacteraceae</taxon>
        <taxon>Helicobacter</taxon>
    </lineage>
</organism>
<dbReference type="InterPro" id="IPR043519">
    <property type="entry name" value="NT_sf"/>
</dbReference>
<feature type="non-terminal residue" evidence="3">
    <location>
        <position position="1"/>
    </location>
</feature>
<keyword evidence="4" id="KW-1185">Reference proteome</keyword>
<protein>
    <recommendedName>
        <fullName evidence="2">RelA/SpoT domain-containing protein</fullName>
    </recommendedName>
</protein>
<dbReference type="SUPFAM" id="SSF81301">
    <property type="entry name" value="Nucleotidyltransferase"/>
    <property type="match status" value="1"/>
</dbReference>
<evidence type="ECO:0000313" key="4">
    <source>
        <dbReference type="Proteomes" id="UP001595783"/>
    </source>
</evidence>
<feature type="non-terminal residue" evidence="3">
    <location>
        <position position="262"/>
    </location>
</feature>
<accession>A0ABV7ZL67</accession>
<dbReference type="InterPro" id="IPR007685">
    <property type="entry name" value="RelA_SpoT"/>
</dbReference>
<proteinExistence type="predicted"/>
<feature type="domain" description="RelA/SpoT" evidence="2">
    <location>
        <begin position="76"/>
        <end position="166"/>
    </location>
</feature>
<gene>
    <name evidence="3" type="ORF">ACFOPX_08530</name>
</gene>
<dbReference type="Gene3D" id="3.30.460.10">
    <property type="entry name" value="Beta Polymerase, domain 2"/>
    <property type="match status" value="1"/>
</dbReference>
<dbReference type="Pfam" id="PF04607">
    <property type="entry name" value="RelA_SpoT"/>
    <property type="match status" value="1"/>
</dbReference>
<evidence type="ECO:0000256" key="1">
    <source>
        <dbReference type="SAM" id="MobiDB-lite"/>
    </source>
</evidence>
<reference evidence="4" key="1">
    <citation type="journal article" date="2019" name="Int. J. Syst. Evol. Microbiol.">
        <title>The Global Catalogue of Microorganisms (GCM) 10K type strain sequencing project: providing services to taxonomists for standard genome sequencing and annotation.</title>
        <authorList>
            <consortium name="The Broad Institute Genomics Platform"/>
            <consortium name="The Broad Institute Genome Sequencing Center for Infectious Disease"/>
            <person name="Wu L."/>
            <person name="Ma J."/>
        </authorList>
    </citation>
    <scope>NUCLEOTIDE SEQUENCE [LARGE SCALE GENOMIC DNA]</scope>
    <source>
        <strain evidence="4">CCUG 53816</strain>
    </source>
</reference>
<dbReference type="Proteomes" id="UP001595783">
    <property type="component" value="Unassembled WGS sequence"/>
</dbReference>
<evidence type="ECO:0000313" key="3">
    <source>
        <dbReference type="EMBL" id="MFC3848548.1"/>
    </source>
</evidence>
<name>A0ABV7ZL67_9HELI</name>
<feature type="region of interest" description="Disordered" evidence="1">
    <location>
        <begin position="1"/>
        <end position="32"/>
    </location>
</feature>
<feature type="compositionally biased region" description="Gly residues" evidence="1">
    <location>
        <begin position="1"/>
        <end position="13"/>
    </location>
</feature>